<reference evidence="4" key="1">
    <citation type="journal article" date="2019" name="Int. J. Syst. Evol. Microbiol.">
        <title>The Global Catalogue of Microorganisms (GCM) 10K type strain sequencing project: providing services to taxonomists for standard genome sequencing and annotation.</title>
        <authorList>
            <consortium name="The Broad Institute Genomics Platform"/>
            <consortium name="The Broad Institute Genome Sequencing Center for Infectious Disease"/>
            <person name="Wu L."/>
            <person name="Ma J."/>
        </authorList>
    </citation>
    <scope>NUCLEOTIDE SEQUENCE [LARGE SCALE GENOMIC DNA]</scope>
    <source>
        <strain evidence="4">CCUG 62974</strain>
    </source>
</reference>
<gene>
    <name evidence="3" type="ORF">ACFQ08_22250</name>
</gene>
<feature type="domain" description="DUF732" evidence="2">
    <location>
        <begin position="91"/>
        <end position="145"/>
    </location>
</feature>
<feature type="compositionally biased region" description="Low complexity" evidence="1">
    <location>
        <begin position="41"/>
        <end position="58"/>
    </location>
</feature>
<evidence type="ECO:0000259" key="2">
    <source>
        <dbReference type="Pfam" id="PF05305"/>
    </source>
</evidence>
<evidence type="ECO:0000256" key="1">
    <source>
        <dbReference type="SAM" id="MobiDB-lite"/>
    </source>
</evidence>
<feature type="region of interest" description="Disordered" evidence="1">
    <location>
        <begin position="26"/>
        <end position="72"/>
    </location>
</feature>
<keyword evidence="4" id="KW-1185">Reference proteome</keyword>
<proteinExistence type="predicted"/>
<dbReference type="Pfam" id="PF05305">
    <property type="entry name" value="DUF732"/>
    <property type="match status" value="1"/>
</dbReference>
<comment type="caution">
    <text evidence="3">The sequence shown here is derived from an EMBL/GenBank/DDBJ whole genome shotgun (WGS) entry which is preliminary data.</text>
</comment>
<organism evidence="3 4">
    <name type="scientific">Streptosporangium algeriense</name>
    <dbReference type="NCBI Taxonomy" id="1682748"/>
    <lineage>
        <taxon>Bacteria</taxon>
        <taxon>Bacillati</taxon>
        <taxon>Actinomycetota</taxon>
        <taxon>Actinomycetes</taxon>
        <taxon>Streptosporangiales</taxon>
        <taxon>Streptosporangiaceae</taxon>
        <taxon>Streptosporangium</taxon>
    </lineage>
</organism>
<name>A0ABW3DWE1_9ACTN</name>
<dbReference type="InterPro" id="IPR007969">
    <property type="entry name" value="DUF732"/>
</dbReference>
<dbReference type="EMBL" id="JBHTHX010000873">
    <property type="protein sequence ID" value="MFD0887274.1"/>
    <property type="molecule type" value="Genomic_DNA"/>
</dbReference>
<protein>
    <submittedName>
        <fullName evidence="3">DUF732 domain-containing protein</fullName>
    </submittedName>
</protein>
<dbReference type="Proteomes" id="UP001597024">
    <property type="component" value="Unassembled WGS sequence"/>
</dbReference>
<sequence>MAIVVVVTVAAVAGVLGLLGVLATPSDDGTGTPVAEPVASTPVPMETAPPVETPPVVENSGPSMEPTAAPDPSASALEAVFTVAVKQRKALKDADSYKLGRLGWNMCGALEEGKGFAEAVALGRSGFDEETSAYMATLAIGNLCPRQQDKIPGWSA</sequence>
<evidence type="ECO:0000313" key="3">
    <source>
        <dbReference type="EMBL" id="MFD0887274.1"/>
    </source>
</evidence>
<accession>A0ABW3DWE1</accession>
<evidence type="ECO:0000313" key="4">
    <source>
        <dbReference type="Proteomes" id="UP001597024"/>
    </source>
</evidence>